<dbReference type="Pfam" id="PF06259">
    <property type="entry name" value="Abhydrolase_8"/>
    <property type="match status" value="1"/>
</dbReference>
<feature type="domain" description="DUF1023" evidence="2">
    <location>
        <begin position="341"/>
        <end position="518"/>
    </location>
</feature>
<name>A0ABQ3GB25_9MICC</name>
<feature type="region of interest" description="Disordered" evidence="1">
    <location>
        <begin position="227"/>
        <end position="251"/>
    </location>
</feature>
<reference evidence="4" key="1">
    <citation type="journal article" date="2019" name="Int. J. Syst. Evol. Microbiol.">
        <title>The Global Catalogue of Microorganisms (GCM) 10K type strain sequencing project: providing services to taxonomists for standard genome sequencing and annotation.</title>
        <authorList>
            <consortium name="The Broad Institute Genomics Platform"/>
            <consortium name="The Broad Institute Genome Sequencing Center for Infectious Disease"/>
            <person name="Wu L."/>
            <person name="Ma J."/>
        </authorList>
    </citation>
    <scope>NUCLEOTIDE SEQUENCE [LARGE SCALE GENOMIC DNA]</scope>
    <source>
        <strain evidence="4">KCTC 19466</strain>
    </source>
</reference>
<protein>
    <recommendedName>
        <fullName evidence="2">DUF1023 domain-containing protein</fullName>
    </recommendedName>
</protein>
<comment type="caution">
    <text evidence="3">The sequence shown here is derived from an EMBL/GenBank/DDBJ whole genome shotgun (WGS) entry which is preliminary data.</text>
</comment>
<dbReference type="EMBL" id="BMXK01000001">
    <property type="protein sequence ID" value="GHD00271.1"/>
    <property type="molecule type" value="Genomic_DNA"/>
</dbReference>
<evidence type="ECO:0000259" key="2">
    <source>
        <dbReference type="Pfam" id="PF06259"/>
    </source>
</evidence>
<dbReference type="RefSeq" id="WP_189348359.1">
    <property type="nucleotide sequence ID" value="NZ_BMXK01000001.1"/>
</dbReference>
<keyword evidence="4" id="KW-1185">Reference proteome</keyword>
<accession>A0ABQ3GB25</accession>
<gene>
    <name evidence="3" type="ORF">GCM10008096_03350</name>
</gene>
<evidence type="ECO:0000313" key="4">
    <source>
        <dbReference type="Proteomes" id="UP000642819"/>
    </source>
</evidence>
<organism evidence="3 4">
    <name type="scientific">Zhihengliuella salsuginis</name>
    <dbReference type="NCBI Taxonomy" id="578222"/>
    <lineage>
        <taxon>Bacteria</taxon>
        <taxon>Bacillati</taxon>
        <taxon>Actinomycetota</taxon>
        <taxon>Actinomycetes</taxon>
        <taxon>Micrococcales</taxon>
        <taxon>Micrococcaceae</taxon>
        <taxon>Zhihengliuella</taxon>
    </lineage>
</organism>
<evidence type="ECO:0000256" key="1">
    <source>
        <dbReference type="SAM" id="MobiDB-lite"/>
    </source>
</evidence>
<dbReference type="Proteomes" id="UP000642819">
    <property type="component" value="Unassembled WGS sequence"/>
</dbReference>
<proteinExistence type="predicted"/>
<sequence length="709" mass="76406">MSIFSIDTSGLKNLPADTEGIRTAARAVKSAGQTIEDETTSAKTTWNGIRPLYEGPGEQALATSMAPAVLDAGELVESTTSLKEAAFTLADEIDDLNTRKGTFWDTTVPDQESNYNDNYADSAASRRQYPHAKATLQQELQRDFDAITEDWETAQTTFNSTVDGIARISSDTPAHFDYGTNSTRIDRAARLYRVAMGEGATAEDVEAYYAYLGKLSDQEIEAFAATHPDSRTAPPPVSAEPPAGDGYPAGKHGADWWDSLSTEQQAALTAMLPALVGNTNGVPYSDRNRANVTTLKLVRNDPDYTAEQREAFESIAKSLHPEEDRDGNTVPRGLLHFIPVDPASQRPLASVAVGDVDTADNVTFTVAGMGSGTNNMTGEVGNAQNLYDGLEGSRAVVSWIGYDSPDKPAWDGSNFNGSWPSLGSAAWESGTNSTEVLRSDHANTGGTQLAIFLDGFHETRDHTGDVPTVNVGAHSYGTTTAAVGLTETKYDVDRFVMYGSAGIDPSVADHASDFNVKEGSDGKAQVYATLAYDDPWAPAGQIGSERLSPTAEEFGAHVFSSDGEGNIDGQVGNIHYQDSSDGDGDWGYLEPDSQSYNTIDQILSGEADAVEYIDEARQDSDPKRVYELMQDAIDAKNTTIEVKEDVVEWFGDRKDDAVEAKDAVVDWTGDRKDDVVDFAGEAKDEVVDRADDARDAAGDAWDWAKDKFP</sequence>
<evidence type="ECO:0000313" key="3">
    <source>
        <dbReference type="EMBL" id="GHD00271.1"/>
    </source>
</evidence>
<dbReference type="InterPro" id="IPR010427">
    <property type="entry name" value="DUF1023"/>
</dbReference>